<keyword evidence="11" id="KW-1185">Reference proteome</keyword>
<proteinExistence type="inferred from homology"/>
<feature type="compositionally biased region" description="Basic and acidic residues" evidence="8">
    <location>
        <begin position="199"/>
        <end position="250"/>
    </location>
</feature>
<dbReference type="InterPro" id="IPR016193">
    <property type="entry name" value="Cytidine_deaminase-like"/>
</dbReference>
<evidence type="ECO:0000256" key="8">
    <source>
        <dbReference type="SAM" id="MobiDB-lite"/>
    </source>
</evidence>
<reference evidence="10 11" key="1">
    <citation type="journal article" date="2021" name="Comput. Struct. Biotechnol. J.">
        <title>De novo genome assembly of the potent medicinal plant Rehmannia glutinosa using nanopore technology.</title>
        <authorList>
            <person name="Ma L."/>
            <person name="Dong C."/>
            <person name="Song C."/>
            <person name="Wang X."/>
            <person name="Zheng X."/>
            <person name="Niu Y."/>
            <person name="Chen S."/>
            <person name="Feng W."/>
        </authorList>
    </citation>
    <scope>NUCLEOTIDE SEQUENCE [LARGE SCALE GENOMIC DNA]</scope>
    <source>
        <strain evidence="10">DH-2019</strain>
    </source>
</reference>
<dbReference type="CDD" id="cd01285">
    <property type="entry name" value="nucleoside_deaminase"/>
    <property type="match status" value="1"/>
</dbReference>
<feature type="region of interest" description="Disordered" evidence="8">
    <location>
        <begin position="748"/>
        <end position="783"/>
    </location>
</feature>
<comment type="cofactor">
    <cofactor evidence="1">
        <name>Zn(2+)</name>
        <dbReference type="ChEBI" id="CHEBI:29105"/>
    </cofactor>
</comment>
<keyword evidence="6" id="KW-0862">Zinc</keyword>
<feature type="region of interest" description="Disordered" evidence="8">
    <location>
        <begin position="1200"/>
        <end position="1221"/>
    </location>
</feature>
<evidence type="ECO:0000256" key="6">
    <source>
        <dbReference type="ARBA" id="ARBA00022833"/>
    </source>
</evidence>
<evidence type="ECO:0000259" key="9">
    <source>
        <dbReference type="PROSITE" id="PS51747"/>
    </source>
</evidence>
<name>A0ABR0VIG4_REHGL</name>
<feature type="region of interest" description="Disordered" evidence="8">
    <location>
        <begin position="199"/>
        <end position="417"/>
    </location>
</feature>
<dbReference type="PANTHER" id="PTHR11079">
    <property type="entry name" value="CYTOSINE DEAMINASE FAMILY MEMBER"/>
    <property type="match status" value="1"/>
</dbReference>
<evidence type="ECO:0000256" key="4">
    <source>
        <dbReference type="ARBA" id="ARBA00022723"/>
    </source>
</evidence>
<comment type="caution">
    <text evidence="10">The sequence shown here is derived from an EMBL/GenBank/DDBJ whole genome shotgun (WGS) entry which is preliminary data.</text>
</comment>
<feature type="compositionally biased region" description="Basic and acidic residues" evidence="8">
    <location>
        <begin position="355"/>
        <end position="377"/>
    </location>
</feature>
<evidence type="ECO:0000256" key="7">
    <source>
        <dbReference type="ARBA" id="ARBA00048045"/>
    </source>
</evidence>
<dbReference type="EC" id="3.5.4.33" evidence="2"/>
<feature type="compositionally biased region" description="Basic and acidic residues" evidence="8">
    <location>
        <begin position="336"/>
        <end position="347"/>
    </location>
</feature>
<dbReference type="PANTHER" id="PTHR11079:SF179">
    <property type="entry name" value="TRNA(ADENINE(34)) DEAMINASE, CHLOROPLASTIC"/>
    <property type="match status" value="1"/>
</dbReference>
<dbReference type="InterPro" id="IPR028883">
    <property type="entry name" value="tRNA_aden_deaminase"/>
</dbReference>
<sequence length="1241" mass="140446">MYNVPLTPNYCYNLYGLRQSSLIQWSPYRRLIRGGVDRCYYARLPVCDVGGICYCDRVCNFREKSVGGRKGVLRRCLVFEERSERYGVGGADEAEFVLSLLAEDIDEECFRVKKETRRVVKKPVVEKRENGEVSNKFGGKKKRTDVGVVESEPWCENKSIGNLRKKDNRRREELIWRDEEKEALLREENQIEQKEEAEALLRKKASQKTEEKQERESILRNENWKVRSRAEEREDLLRREEHRQKVRRDGSSCSSYYSFSSTGDYESENETELREGRFQGDSSSGHMRNSRSEEIVHRDAREEDQRRENYREDRGESLTKKSTAKEFDAASSVVESDFRKKSEKKLADISVEEMDSSKESSLKESKFSTVHESDYAKSSDYYGSYDDKKVKASGSTKLDEERKQQIMQTGDDVSRQSETRLKYKQFVDVQDTRSDDVRNSYGSQKIYSGKGEISARVVGQKVGEHQAAVGLSSREDGYQRNFCKVAEVSETQEIDIRKTSISQQRNETSVKEEEYSTNILSSINDAVKQQQQYDQVSGLVESRGKSQNLTKKDGKSILKRESDKVIEQEDNLNLAYSSSLESKQTRSQKYAKTIKRVDSRKESDESTRILISHSGNSGAISVDDRNKTKSETLARPPSCLPETDVLSLEPKVEIAITDVGDRSSQYDSTALHGQDIEISPPFQRTSSHGQPSTFISHEDAIGSAARLDESSAHYVGEFVGQVRNEILISEFQREKKTYETNIVHEEHQKNLLQYSSGDPHSKEHDLRRDDQPSGSKGPSDEMWNVDATSVQELPKAEIQDNANKPDNAIVKRNARSLWNIFGDIVRLRWSPHSESHSSGRKTGGRSSPNQSTSSETWFSGHEAEENEGATEEKEGTSVTQGLSGRHQEEKTRSQVEENSSSSTLKGHLKHAEMNAPSSSIVPERDSAPISTSLPSGREVSEGNFRDTSIPVPALRVRRSPAIQGVLETGETSAPDSGVSMKQPASTVNEGELKRRKLQRKDQVIKDRFDEWEEAYMLEAEQRKIDEMFMREALLEAKKAADNWEVPVGAVLVHNGNIIARGCNLVEELRDSTAHAEILCIREASNVLRTWRLSVKFPSLLFNLSLVTETTLYVTLEPCAMCAGAILQARIDTVVWGAPNKLLGADGSWIRLFPSSDGGNSLEQTDKPTAPVHPFHPNIIVRRGVLASECADAMQQFFKLRRKKDEKTTDTPPTPPSCLPISHRPSKFLAKMHDAFHLMFCL</sequence>
<evidence type="ECO:0000256" key="1">
    <source>
        <dbReference type="ARBA" id="ARBA00001947"/>
    </source>
</evidence>
<dbReference type="PROSITE" id="PS51747">
    <property type="entry name" value="CYT_DCMP_DEAMINASES_2"/>
    <property type="match status" value="1"/>
</dbReference>
<evidence type="ECO:0000313" key="10">
    <source>
        <dbReference type="EMBL" id="KAK6133797.1"/>
    </source>
</evidence>
<evidence type="ECO:0000256" key="2">
    <source>
        <dbReference type="ARBA" id="ARBA00012740"/>
    </source>
</evidence>
<keyword evidence="3" id="KW-0819">tRNA processing</keyword>
<dbReference type="Proteomes" id="UP001318860">
    <property type="component" value="Unassembled WGS sequence"/>
</dbReference>
<feature type="compositionally biased region" description="Polar residues" evidence="8">
    <location>
        <begin position="844"/>
        <end position="857"/>
    </location>
</feature>
<keyword evidence="4" id="KW-0479">Metal-binding</keyword>
<evidence type="ECO:0000256" key="3">
    <source>
        <dbReference type="ARBA" id="ARBA00022694"/>
    </source>
</evidence>
<dbReference type="Pfam" id="PF00383">
    <property type="entry name" value="dCMP_cyt_deam_1"/>
    <property type="match status" value="1"/>
</dbReference>
<feature type="compositionally biased region" description="Basic and acidic residues" evidence="8">
    <location>
        <begin position="290"/>
        <end position="328"/>
    </location>
</feature>
<evidence type="ECO:0000313" key="11">
    <source>
        <dbReference type="Proteomes" id="UP001318860"/>
    </source>
</evidence>
<comment type="catalytic activity">
    <reaction evidence="7">
        <text>adenosine(34) in tRNA + H2O + H(+) = inosine(34) in tRNA + NH4(+)</text>
        <dbReference type="Rhea" id="RHEA:43168"/>
        <dbReference type="Rhea" id="RHEA-COMP:10373"/>
        <dbReference type="Rhea" id="RHEA-COMP:10374"/>
        <dbReference type="ChEBI" id="CHEBI:15377"/>
        <dbReference type="ChEBI" id="CHEBI:15378"/>
        <dbReference type="ChEBI" id="CHEBI:28938"/>
        <dbReference type="ChEBI" id="CHEBI:74411"/>
        <dbReference type="ChEBI" id="CHEBI:82852"/>
        <dbReference type="EC" id="3.5.4.33"/>
    </reaction>
</comment>
<feature type="compositionally biased region" description="Basic and acidic residues" evidence="8">
    <location>
        <begin position="597"/>
        <end position="607"/>
    </location>
</feature>
<dbReference type="HAMAP" id="MF_00972">
    <property type="entry name" value="tRNA_aden_deaminase"/>
    <property type="match status" value="1"/>
</dbReference>
<feature type="domain" description="CMP/dCMP-type deaminase" evidence="9">
    <location>
        <begin position="1023"/>
        <end position="1159"/>
    </location>
</feature>
<gene>
    <name evidence="10" type="ORF">DH2020_032508</name>
</gene>
<evidence type="ECO:0000256" key="5">
    <source>
        <dbReference type="ARBA" id="ARBA00022801"/>
    </source>
</evidence>
<dbReference type="EMBL" id="JABTTQ020001207">
    <property type="protein sequence ID" value="KAK6133797.1"/>
    <property type="molecule type" value="Genomic_DNA"/>
</dbReference>
<feature type="region of interest" description="Disordered" evidence="8">
    <location>
        <begin position="831"/>
        <end position="946"/>
    </location>
</feature>
<protein>
    <recommendedName>
        <fullName evidence="2">tRNA(adenine(34)) deaminase</fullName>
        <ecNumber evidence="2">3.5.4.33</ecNumber>
    </recommendedName>
</protein>
<feature type="compositionally biased region" description="Basic and acidic residues" evidence="8">
    <location>
        <begin position="759"/>
        <end position="771"/>
    </location>
</feature>
<dbReference type="Gene3D" id="3.40.140.10">
    <property type="entry name" value="Cytidine Deaminase, domain 2"/>
    <property type="match status" value="1"/>
</dbReference>
<keyword evidence="5" id="KW-0378">Hydrolase</keyword>
<feature type="region of interest" description="Disordered" evidence="8">
    <location>
        <begin position="968"/>
        <end position="992"/>
    </location>
</feature>
<feature type="region of interest" description="Disordered" evidence="8">
    <location>
        <begin position="597"/>
        <end position="642"/>
    </location>
</feature>
<feature type="compositionally biased region" description="Basic and acidic residues" evidence="8">
    <location>
        <begin position="885"/>
        <end position="895"/>
    </location>
</feature>
<dbReference type="InterPro" id="IPR002125">
    <property type="entry name" value="CMP_dCMP_dom"/>
</dbReference>
<organism evidence="10 11">
    <name type="scientific">Rehmannia glutinosa</name>
    <name type="common">Chinese foxglove</name>
    <dbReference type="NCBI Taxonomy" id="99300"/>
    <lineage>
        <taxon>Eukaryota</taxon>
        <taxon>Viridiplantae</taxon>
        <taxon>Streptophyta</taxon>
        <taxon>Embryophyta</taxon>
        <taxon>Tracheophyta</taxon>
        <taxon>Spermatophyta</taxon>
        <taxon>Magnoliopsida</taxon>
        <taxon>eudicotyledons</taxon>
        <taxon>Gunneridae</taxon>
        <taxon>Pentapetalae</taxon>
        <taxon>asterids</taxon>
        <taxon>lamiids</taxon>
        <taxon>Lamiales</taxon>
        <taxon>Orobanchaceae</taxon>
        <taxon>Rehmannieae</taxon>
        <taxon>Rehmannia</taxon>
    </lineage>
</organism>
<accession>A0ABR0VIG4</accession>
<feature type="compositionally biased region" description="Basic and acidic residues" evidence="8">
    <location>
        <begin position="622"/>
        <end position="632"/>
    </location>
</feature>
<feature type="compositionally biased region" description="Low complexity" evidence="8">
    <location>
        <begin position="251"/>
        <end position="261"/>
    </location>
</feature>
<dbReference type="SUPFAM" id="SSF53927">
    <property type="entry name" value="Cytidine deaminase-like"/>
    <property type="match status" value="1"/>
</dbReference>